<evidence type="ECO:0000313" key="2">
    <source>
        <dbReference type="EMBL" id="CAJ2511112.1"/>
    </source>
</evidence>
<dbReference type="Proteomes" id="UP001295740">
    <property type="component" value="Unassembled WGS sequence"/>
</dbReference>
<gene>
    <name evidence="2" type="ORF">KHLLAP_LOCUS11580</name>
</gene>
<keyword evidence="3" id="KW-1185">Reference proteome</keyword>
<dbReference type="Pfam" id="PF26639">
    <property type="entry name" value="Het-6_barrel"/>
    <property type="match status" value="1"/>
</dbReference>
<dbReference type="PANTHER" id="PTHR24148">
    <property type="entry name" value="ANKYRIN REPEAT DOMAIN-CONTAINING PROTEIN 39 HOMOLOG-RELATED"/>
    <property type="match status" value="1"/>
</dbReference>
<dbReference type="EMBL" id="CAUWAG010000018">
    <property type="protein sequence ID" value="CAJ2511112.1"/>
    <property type="molecule type" value="Genomic_DNA"/>
</dbReference>
<dbReference type="PANTHER" id="PTHR24148:SF64">
    <property type="entry name" value="HETEROKARYON INCOMPATIBILITY DOMAIN-CONTAINING PROTEIN"/>
    <property type="match status" value="1"/>
</dbReference>
<dbReference type="Pfam" id="PF06985">
    <property type="entry name" value="HET"/>
    <property type="match status" value="1"/>
</dbReference>
<dbReference type="InterPro" id="IPR010730">
    <property type="entry name" value="HET"/>
</dbReference>
<dbReference type="AlphaFoldDB" id="A0AAI8VU39"/>
<dbReference type="InterPro" id="IPR052895">
    <property type="entry name" value="HetReg/Transcr_Mod"/>
</dbReference>
<organism evidence="2 3">
    <name type="scientific">Anthostomella pinea</name>
    <dbReference type="NCBI Taxonomy" id="933095"/>
    <lineage>
        <taxon>Eukaryota</taxon>
        <taxon>Fungi</taxon>
        <taxon>Dikarya</taxon>
        <taxon>Ascomycota</taxon>
        <taxon>Pezizomycotina</taxon>
        <taxon>Sordariomycetes</taxon>
        <taxon>Xylariomycetidae</taxon>
        <taxon>Xylariales</taxon>
        <taxon>Xylariaceae</taxon>
        <taxon>Anthostomella</taxon>
    </lineage>
</organism>
<evidence type="ECO:0000313" key="3">
    <source>
        <dbReference type="Proteomes" id="UP001295740"/>
    </source>
</evidence>
<accession>A0AAI8VU39</accession>
<protein>
    <submittedName>
        <fullName evidence="2">Uu.00g067370.m01.CDS01</fullName>
    </submittedName>
</protein>
<proteinExistence type="predicted"/>
<feature type="domain" description="Heterokaryon incompatibility" evidence="1">
    <location>
        <begin position="42"/>
        <end position="203"/>
    </location>
</feature>
<comment type="caution">
    <text evidence="2">The sequence shown here is derived from an EMBL/GenBank/DDBJ whole genome shotgun (WGS) entry which is preliminary data.</text>
</comment>
<sequence>MAEYVYQPLLERQFRLLDILPGTQGVIRCQVRNVPVSTEIQYEALSYCWGQETDKVKILVNGLPFATTRNLHAALLRLRSPDRPRTLWVDAICINQGDIPEKNKQVPLMRDIYKSSRRTIIWLGEHDLHTRSAFQAVEFMASNYGGEKFNYYNWKQMARGELPGEEDSLWKRMRSPPERLRSAAAFNSLFSRPWFTRVWVIQELALSPCATVVCGSFQMDWVLIEEAFNMSRTNFEVQNHLGTMLRFRNWPEDSTDDIFARMTVAWHKDSTDPRDKIYAFMGLVAADISHVFTQFTRTYLSQTSNLQVLAICRGCKPTDPPDLPSWAIDYKFDRNEEPLPDQLISRTYDGWKGSGGGWDAGGTSLHKTVATFDGNLLCLQGFKFDSIASNSMANAPAPARVAASNLANLVGAWMSGVTFCRFYMTAKKMAEDAHPGGVYTPTKQTALEALWNIVYGNDPLNKYENAQAGARKQCQDFDRILTEQTGQTPPQGSKGLAQLARIHLALVVLRGLLGDTPYLQFFGRIGTTKQRRFLVTEKGYMGLGPRDSRVGDHVLVLQGHRAPIVARRRGDRWRTVGESYVHGIMEGEAFDQGKCEILRFE</sequence>
<evidence type="ECO:0000259" key="1">
    <source>
        <dbReference type="Pfam" id="PF06985"/>
    </source>
</evidence>
<name>A0AAI8VU39_9PEZI</name>
<reference evidence="2" key="1">
    <citation type="submission" date="2023-10" db="EMBL/GenBank/DDBJ databases">
        <authorList>
            <person name="Hackl T."/>
        </authorList>
    </citation>
    <scope>NUCLEOTIDE SEQUENCE</scope>
</reference>